<evidence type="ECO:0000313" key="2">
    <source>
        <dbReference type="Proteomes" id="UP000281553"/>
    </source>
</evidence>
<name>A0A3P6NXP7_DIBLA</name>
<accession>A0A3P6NXP7</accession>
<organism evidence="1 2">
    <name type="scientific">Dibothriocephalus latus</name>
    <name type="common">Fish tapeworm</name>
    <name type="synonym">Diphyllobothrium latum</name>
    <dbReference type="NCBI Taxonomy" id="60516"/>
    <lineage>
        <taxon>Eukaryota</taxon>
        <taxon>Metazoa</taxon>
        <taxon>Spiralia</taxon>
        <taxon>Lophotrochozoa</taxon>
        <taxon>Platyhelminthes</taxon>
        <taxon>Cestoda</taxon>
        <taxon>Eucestoda</taxon>
        <taxon>Diphyllobothriidea</taxon>
        <taxon>Diphyllobothriidae</taxon>
        <taxon>Dibothriocephalus</taxon>
    </lineage>
</organism>
<evidence type="ECO:0000313" key="1">
    <source>
        <dbReference type="EMBL" id="VDK29212.1"/>
    </source>
</evidence>
<dbReference type="Proteomes" id="UP000281553">
    <property type="component" value="Unassembled WGS sequence"/>
</dbReference>
<dbReference type="EMBL" id="UYRU01000079">
    <property type="protein sequence ID" value="VDK29212.1"/>
    <property type="molecule type" value="Genomic_DNA"/>
</dbReference>
<keyword evidence="2" id="KW-1185">Reference proteome</keyword>
<reference evidence="1 2" key="1">
    <citation type="submission" date="2018-11" db="EMBL/GenBank/DDBJ databases">
        <authorList>
            <consortium name="Pathogen Informatics"/>
        </authorList>
    </citation>
    <scope>NUCLEOTIDE SEQUENCE [LARGE SCALE GENOMIC DNA]</scope>
</reference>
<proteinExistence type="predicted"/>
<sequence length="94" mass="10506">MYNLIFFLEGTAENQRLASAFPMIADTYMMLGAIIRRTVGIALYKSTTPILPAYWISCITPVQPARGEDMTAKLSISLTLPSRRGDSRVMQTFN</sequence>
<gene>
    <name evidence="1" type="ORF">DILT_LOCUS17</name>
</gene>
<protein>
    <submittedName>
        <fullName evidence="1">Uncharacterized protein</fullName>
    </submittedName>
</protein>
<dbReference type="AlphaFoldDB" id="A0A3P6NXP7"/>